<feature type="compositionally biased region" description="Basic and acidic residues" evidence="1">
    <location>
        <begin position="27"/>
        <end position="40"/>
    </location>
</feature>
<protein>
    <submittedName>
        <fullName evidence="2">Chromosome segregation ATPase</fullName>
    </submittedName>
</protein>
<comment type="caution">
    <text evidence="2">The sequence shown here is derived from an EMBL/GenBank/DDBJ whole genome shotgun (WGS) entry which is preliminary data.</text>
</comment>
<dbReference type="EMBL" id="JBHLZP010000601">
    <property type="protein sequence ID" value="MFB9838925.1"/>
    <property type="molecule type" value="Genomic_DNA"/>
</dbReference>
<evidence type="ECO:0000313" key="2">
    <source>
        <dbReference type="EMBL" id="MFB9838925.1"/>
    </source>
</evidence>
<organism evidence="2 3">
    <name type="scientific">Actinoallomurus acaciae</name>
    <dbReference type="NCBI Taxonomy" id="502577"/>
    <lineage>
        <taxon>Bacteria</taxon>
        <taxon>Bacillati</taxon>
        <taxon>Actinomycetota</taxon>
        <taxon>Actinomycetes</taxon>
        <taxon>Streptosporangiales</taxon>
        <taxon>Thermomonosporaceae</taxon>
        <taxon>Actinoallomurus</taxon>
    </lineage>
</organism>
<sequence>MSVSGPTDENVPAPGSAVPSDEDEDRTPDRDEASPPREEPAGADGEPDGEAPSGDVPYEAGQDEPGTRPCAYCGRPIPQPGDSSPVVRYCPDNGGACASAAAERRRRDQDAPGLAGQVARTWDMVERLEDVAELLAMSLTGG</sequence>
<evidence type="ECO:0000313" key="3">
    <source>
        <dbReference type="Proteomes" id="UP001589627"/>
    </source>
</evidence>
<proteinExistence type="predicted"/>
<name>A0ABV5YV87_9ACTN</name>
<feature type="non-terminal residue" evidence="2">
    <location>
        <position position="142"/>
    </location>
</feature>
<keyword evidence="3" id="KW-1185">Reference proteome</keyword>
<feature type="region of interest" description="Disordered" evidence="1">
    <location>
        <begin position="1"/>
        <end position="87"/>
    </location>
</feature>
<gene>
    <name evidence="2" type="ORF">ACFFNX_42935</name>
</gene>
<evidence type="ECO:0000256" key="1">
    <source>
        <dbReference type="SAM" id="MobiDB-lite"/>
    </source>
</evidence>
<dbReference type="Proteomes" id="UP001589627">
    <property type="component" value="Unassembled WGS sequence"/>
</dbReference>
<reference evidence="2 3" key="1">
    <citation type="submission" date="2024-09" db="EMBL/GenBank/DDBJ databases">
        <authorList>
            <person name="Sun Q."/>
            <person name="Mori K."/>
        </authorList>
    </citation>
    <scope>NUCLEOTIDE SEQUENCE [LARGE SCALE GENOMIC DNA]</scope>
    <source>
        <strain evidence="2 3">TBRC 0563</strain>
    </source>
</reference>
<accession>A0ABV5YV87</accession>